<protein>
    <submittedName>
        <fullName evidence="1">Uncharacterized protein</fullName>
    </submittedName>
</protein>
<reference evidence="1 2" key="1">
    <citation type="submission" date="2015-09" db="EMBL/GenBank/DDBJ databases">
        <title>Genome announcement of multiple Pseudomonas syringae strains.</title>
        <authorList>
            <person name="Thakur S."/>
            <person name="Wang P.W."/>
            <person name="Gong Y."/>
            <person name="Weir B.S."/>
            <person name="Guttman D.S."/>
        </authorList>
    </citation>
    <scope>NUCLEOTIDE SEQUENCE [LARGE SCALE GENOMIC DNA]</scope>
    <source>
        <strain evidence="1 2">ICMP3882</strain>
    </source>
</reference>
<organism evidence="1 2">
    <name type="scientific">Pseudomonas syringae pv. ribicola</name>
    <dbReference type="NCBI Taxonomy" id="55398"/>
    <lineage>
        <taxon>Bacteria</taxon>
        <taxon>Pseudomonadati</taxon>
        <taxon>Pseudomonadota</taxon>
        <taxon>Gammaproteobacteria</taxon>
        <taxon>Pseudomonadales</taxon>
        <taxon>Pseudomonadaceae</taxon>
        <taxon>Pseudomonas</taxon>
    </lineage>
</organism>
<evidence type="ECO:0000313" key="2">
    <source>
        <dbReference type="Proteomes" id="UP000050554"/>
    </source>
</evidence>
<evidence type="ECO:0000313" key="1">
    <source>
        <dbReference type="EMBL" id="KPY47661.1"/>
    </source>
</evidence>
<comment type="caution">
    <text evidence="1">The sequence shown here is derived from an EMBL/GenBank/DDBJ whole genome shotgun (WGS) entry which is preliminary data.</text>
</comment>
<feature type="non-terminal residue" evidence="1">
    <location>
        <position position="1"/>
    </location>
</feature>
<sequence length="53" mass="5884">VCIQSVTFVWPRFARLPDLCITMSAEWGTIIKSGSTLIVPIHGQKSVLAVFHE</sequence>
<dbReference type="PATRIC" id="fig|55398.3.peg.5108"/>
<gene>
    <name evidence="1" type="ORF">ALO47_04096</name>
</gene>
<dbReference type="AlphaFoldDB" id="A0A0P9YQI0"/>
<accession>A0A0P9YQI0</accession>
<dbReference type="Proteomes" id="UP000050554">
    <property type="component" value="Unassembled WGS sequence"/>
</dbReference>
<proteinExistence type="predicted"/>
<dbReference type="EMBL" id="LJRF01000104">
    <property type="protein sequence ID" value="KPY47661.1"/>
    <property type="molecule type" value="Genomic_DNA"/>
</dbReference>
<name>A0A0P9YQI0_PSESI</name>